<dbReference type="Proteomes" id="UP001159371">
    <property type="component" value="Unassembled WGS sequence"/>
</dbReference>
<feature type="non-terminal residue" evidence="1">
    <location>
        <position position="130"/>
    </location>
</feature>
<dbReference type="EMBL" id="JANQDO010000092">
    <property type="protein sequence ID" value="MDH6058192.1"/>
    <property type="molecule type" value="Genomic_DNA"/>
</dbReference>
<dbReference type="RefSeq" id="WP_280657434.1">
    <property type="nucleotide sequence ID" value="NZ_JANQDO010000092.1"/>
</dbReference>
<comment type="caution">
    <text evidence="1">The sequence shown here is derived from an EMBL/GenBank/DDBJ whole genome shotgun (WGS) entry which is preliminary data.</text>
</comment>
<protein>
    <submittedName>
        <fullName evidence="1">Uncharacterized protein</fullName>
    </submittedName>
</protein>
<proteinExistence type="predicted"/>
<gene>
    <name evidence="1" type="ORF">NWP19_15800</name>
</gene>
<reference evidence="1 2" key="1">
    <citation type="journal article" date="2023" name="J. Phycol.">
        <title>Chrysosporum ovalisporum is synonymous with the true-branching cyanobacterium Umezakia natans (Nostocales/Aphanizomenonaceae).</title>
        <authorList>
            <person name="McGregor G.B."/>
            <person name="Sendall B.C."/>
            <person name="Niiyama Y."/>
            <person name="Tuji A."/>
            <person name="Willis A."/>
        </authorList>
    </citation>
    <scope>NUCLEOTIDE SEQUENCE [LARGE SCALE GENOMIC DNA]</scope>
    <source>
        <strain evidence="1 2">FSS-43</strain>
    </source>
</reference>
<evidence type="ECO:0000313" key="1">
    <source>
        <dbReference type="EMBL" id="MDH6058192.1"/>
    </source>
</evidence>
<sequence>MAIRKIVSSGNYSDASIWLGNVLPVAGDDVVIDQSDSDITVTLTTDTTIKTLSQFENFQWNSGTITVTDGFSNNGNLSIGYGTRYITGTLQNQGVVTHNDTHLHWWGYGYGNLYLNNHSQIINQADATYN</sequence>
<evidence type="ECO:0000313" key="2">
    <source>
        <dbReference type="Proteomes" id="UP001159371"/>
    </source>
</evidence>
<organism evidence="1 2">
    <name type="scientific">Umezakia ovalisporum FSS-43</name>
    <dbReference type="NCBI Taxonomy" id="2740520"/>
    <lineage>
        <taxon>Bacteria</taxon>
        <taxon>Bacillati</taxon>
        <taxon>Cyanobacteriota</taxon>
        <taxon>Cyanophyceae</taxon>
        <taxon>Nostocales</taxon>
        <taxon>Nodulariaceae</taxon>
        <taxon>Umezakia</taxon>
    </lineage>
</organism>
<name>A0ABT6K878_9CYAN</name>
<keyword evidence="2" id="KW-1185">Reference proteome</keyword>
<accession>A0ABT6K878</accession>